<proteinExistence type="predicted"/>
<comment type="subcellular location">
    <subcellularLocation>
        <location evidence="1">Membrane</location>
        <topology evidence="1">Multi-pass membrane protein</topology>
    </subcellularLocation>
</comment>
<feature type="transmembrane region" description="Helical" evidence="5">
    <location>
        <begin position="127"/>
        <end position="146"/>
    </location>
</feature>
<feature type="transmembrane region" description="Helical" evidence="5">
    <location>
        <begin position="103"/>
        <end position="120"/>
    </location>
</feature>
<dbReference type="Pfam" id="PF03006">
    <property type="entry name" value="HlyIII"/>
    <property type="match status" value="1"/>
</dbReference>
<dbReference type="EMBL" id="BAABKG010000001">
    <property type="protein sequence ID" value="GAA5144268.1"/>
    <property type="molecule type" value="Genomic_DNA"/>
</dbReference>
<evidence type="ECO:0000313" key="6">
    <source>
        <dbReference type="EMBL" id="GAA5144268.1"/>
    </source>
</evidence>
<feature type="transmembrane region" description="Helical" evidence="5">
    <location>
        <begin position="37"/>
        <end position="57"/>
    </location>
</feature>
<feature type="transmembrane region" description="Helical" evidence="5">
    <location>
        <begin position="185"/>
        <end position="208"/>
    </location>
</feature>
<dbReference type="PANTHER" id="PTHR20855:SF3">
    <property type="entry name" value="LD03007P"/>
    <property type="match status" value="1"/>
</dbReference>
<reference evidence="7" key="1">
    <citation type="journal article" date="2019" name="Int. J. Syst. Evol. Microbiol.">
        <title>The Global Catalogue of Microorganisms (GCM) 10K type strain sequencing project: providing services to taxonomists for standard genome sequencing and annotation.</title>
        <authorList>
            <consortium name="The Broad Institute Genomics Platform"/>
            <consortium name="The Broad Institute Genome Sequencing Center for Infectious Disease"/>
            <person name="Wu L."/>
            <person name="Ma J."/>
        </authorList>
    </citation>
    <scope>NUCLEOTIDE SEQUENCE [LARGE SCALE GENOMIC DNA]</scope>
    <source>
        <strain evidence="7">JCM 18459</strain>
    </source>
</reference>
<keyword evidence="4 5" id="KW-0472">Membrane</keyword>
<dbReference type="PANTHER" id="PTHR20855">
    <property type="entry name" value="ADIPOR/PROGESTIN RECEPTOR-RELATED"/>
    <property type="match status" value="1"/>
</dbReference>
<gene>
    <name evidence="6" type="ORF">GCM10023340_11740</name>
</gene>
<keyword evidence="2 5" id="KW-0812">Transmembrane</keyword>
<dbReference type="InterPro" id="IPR004254">
    <property type="entry name" value="AdipoR/HlyIII-related"/>
</dbReference>
<evidence type="ECO:0000256" key="2">
    <source>
        <dbReference type="ARBA" id="ARBA00022692"/>
    </source>
</evidence>
<sequence>MNQALNHANEAVRAGLESLGDRASETLAAVKPRLRGWLHLGLWPLALAAGVVLIVLSPTATTRVGSAVFAGSALLLFGVSAIYHTGSWSPRVWAFLRRFDHANIFVLIAGTYTPITLMLLEGTQRVVLLSTVWGCALLGVFFRVFWTDAPRWLYTPLYIGLGWSAVFFVPGFIDGAHRLLGTGTAIAVLVLVAAGGALYTAGGIVYGFKRPNPWPQWFGFHEIFHTFTVLAFVSHYLAVSLATYSLR</sequence>
<feature type="transmembrane region" description="Helical" evidence="5">
    <location>
        <begin position="223"/>
        <end position="246"/>
    </location>
</feature>
<dbReference type="Proteomes" id="UP001500221">
    <property type="component" value="Unassembled WGS sequence"/>
</dbReference>
<evidence type="ECO:0000256" key="3">
    <source>
        <dbReference type="ARBA" id="ARBA00022989"/>
    </source>
</evidence>
<feature type="transmembrane region" description="Helical" evidence="5">
    <location>
        <begin position="64"/>
        <end position="83"/>
    </location>
</feature>
<protein>
    <submittedName>
        <fullName evidence="6">Hemolysin III family protein</fullName>
    </submittedName>
</protein>
<evidence type="ECO:0000256" key="4">
    <source>
        <dbReference type="ARBA" id="ARBA00023136"/>
    </source>
</evidence>
<name>A0ABP9PD76_9ACTN</name>
<accession>A0ABP9PD76</accession>
<evidence type="ECO:0000256" key="5">
    <source>
        <dbReference type="SAM" id="Phobius"/>
    </source>
</evidence>
<comment type="caution">
    <text evidence="6">The sequence shown here is derived from an EMBL/GenBank/DDBJ whole genome shotgun (WGS) entry which is preliminary data.</text>
</comment>
<feature type="transmembrane region" description="Helical" evidence="5">
    <location>
        <begin position="152"/>
        <end position="173"/>
    </location>
</feature>
<dbReference type="RefSeq" id="WP_345455472.1">
    <property type="nucleotide sequence ID" value="NZ_BAABKG010000001.1"/>
</dbReference>
<keyword evidence="7" id="KW-1185">Reference proteome</keyword>
<keyword evidence="3 5" id="KW-1133">Transmembrane helix</keyword>
<evidence type="ECO:0000256" key="1">
    <source>
        <dbReference type="ARBA" id="ARBA00004141"/>
    </source>
</evidence>
<organism evidence="6 7">
    <name type="scientific">Nocardioides marinquilinus</name>
    <dbReference type="NCBI Taxonomy" id="1210400"/>
    <lineage>
        <taxon>Bacteria</taxon>
        <taxon>Bacillati</taxon>
        <taxon>Actinomycetota</taxon>
        <taxon>Actinomycetes</taxon>
        <taxon>Propionibacteriales</taxon>
        <taxon>Nocardioidaceae</taxon>
        <taxon>Nocardioides</taxon>
    </lineage>
</organism>
<evidence type="ECO:0000313" key="7">
    <source>
        <dbReference type="Proteomes" id="UP001500221"/>
    </source>
</evidence>